<proteinExistence type="predicted"/>
<feature type="region of interest" description="Disordered" evidence="1">
    <location>
        <begin position="40"/>
        <end position="85"/>
    </location>
</feature>
<accession>A0AAV2FZL2</accession>
<dbReference type="EMBL" id="OZ034820">
    <property type="protein sequence ID" value="CAL1403404.1"/>
    <property type="molecule type" value="Genomic_DNA"/>
</dbReference>
<keyword evidence="3" id="KW-1185">Reference proteome</keyword>
<feature type="compositionally biased region" description="Basic and acidic residues" evidence="1">
    <location>
        <begin position="71"/>
        <end position="85"/>
    </location>
</feature>
<reference evidence="2 3" key="1">
    <citation type="submission" date="2024-04" db="EMBL/GenBank/DDBJ databases">
        <authorList>
            <person name="Fracassetti M."/>
        </authorList>
    </citation>
    <scope>NUCLEOTIDE SEQUENCE [LARGE SCALE GENOMIC DNA]</scope>
</reference>
<evidence type="ECO:0000313" key="3">
    <source>
        <dbReference type="Proteomes" id="UP001497516"/>
    </source>
</evidence>
<dbReference type="Proteomes" id="UP001497516">
    <property type="component" value="Chromosome 7"/>
</dbReference>
<name>A0AAV2FZL2_9ROSI</name>
<evidence type="ECO:0000256" key="1">
    <source>
        <dbReference type="SAM" id="MobiDB-lite"/>
    </source>
</evidence>
<gene>
    <name evidence="2" type="ORF">LTRI10_LOCUS43342</name>
</gene>
<evidence type="ECO:0000313" key="2">
    <source>
        <dbReference type="EMBL" id="CAL1403404.1"/>
    </source>
</evidence>
<dbReference type="AlphaFoldDB" id="A0AAV2FZL2"/>
<sequence length="119" mass="13465">MSAAKNKRDGGEDNSFDELWSHVEETLRLQCKDESIYFSGHDRSRMETSEPAAARSRPVITSPSPQQRVDGGFEKQRTRVPEGSGDRARSVFIFPPFLLPDVFNFGRYLAAVWVAAHTY</sequence>
<organism evidence="2 3">
    <name type="scientific">Linum trigynum</name>
    <dbReference type="NCBI Taxonomy" id="586398"/>
    <lineage>
        <taxon>Eukaryota</taxon>
        <taxon>Viridiplantae</taxon>
        <taxon>Streptophyta</taxon>
        <taxon>Embryophyta</taxon>
        <taxon>Tracheophyta</taxon>
        <taxon>Spermatophyta</taxon>
        <taxon>Magnoliopsida</taxon>
        <taxon>eudicotyledons</taxon>
        <taxon>Gunneridae</taxon>
        <taxon>Pentapetalae</taxon>
        <taxon>rosids</taxon>
        <taxon>fabids</taxon>
        <taxon>Malpighiales</taxon>
        <taxon>Linaceae</taxon>
        <taxon>Linum</taxon>
    </lineage>
</organism>
<protein>
    <submittedName>
        <fullName evidence="2">Uncharacterized protein</fullName>
    </submittedName>
</protein>